<dbReference type="EMBL" id="CP109491">
    <property type="protein sequence ID" value="WUX35794.1"/>
    <property type="molecule type" value="Genomic_DNA"/>
</dbReference>
<name>A0ABZ1ZEW1_STRAQ</name>
<keyword evidence="1" id="KW-0378">Hydrolase</keyword>
<organism evidence="3 4">
    <name type="scientific">Streptomyces anulatus</name>
    <name type="common">Streptomyces chrysomallus</name>
    <dbReference type="NCBI Taxonomy" id="1892"/>
    <lineage>
        <taxon>Bacteria</taxon>
        <taxon>Bacillati</taxon>
        <taxon>Actinomycetota</taxon>
        <taxon>Actinomycetes</taxon>
        <taxon>Kitasatosporales</taxon>
        <taxon>Streptomycetaceae</taxon>
        <taxon>Streptomyces</taxon>
    </lineage>
</organism>
<dbReference type="RefSeq" id="WP_329355025.1">
    <property type="nucleotide sequence ID" value="NZ_CP109490.1"/>
</dbReference>
<gene>
    <name evidence="3" type="ORF">OG367_05925</name>
</gene>
<accession>A0ABZ1ZEW1</accession>
<dbReference type="InterPro" id="IPR023365">
    <property type="entry name" value="Sortase_dom-sf"/>
</dbReference>
<protein>
    <submittedName>
        <fullName evidence="3">Class F sortase</fullName>
    </submittedName>
</protein>
<dbReference type="Pfam" id="PF04203">
    <property type="entry name" value="Sortase"/>
    <property type="match status" value="1"/>
</dbReference>
<dbReference type="NCBIfam" id="NF033748">
    <property type="entry name" value="class_F_sortase"/>
    <property type="match status" value="1"/>
</dbReference>
<dbReference type="InterPro" id="IPR005754">
    <property type="entry name" value="Sortase"/>
</dbReference>
<dbReference type="InterPro" id="IPR042001">
    <property type="entry name" value="Sortase_F"/>
</dbReference>
<dbReference type="Gene3D" id="2.40.260.10">
    <property type="entry name" value="Sortase"/>
    <property type="match status" value="1"/>
</dbReference>
<dbReference type="Proteomes" id="UP001431926">
    <property type="component" value="Chromosome"/>
</dbReference>
<sequence>MDRGSLPVHSGSGQATTVDDRTPAPPVRIRIPAIGIDQPLIGLRVQQDGRLGVPDEPENIGWWSDGPRPGGPGATVVVGHVDSATGPGAFHGLSTLDPGDEVTMVQDDRSTTTFTVKALRQYGKDAFPDNQVYATSGPPALHLITCSGTYDRSRREYRDNLVVYATLDNASAQKG</sequence>
<proteinExistence type="predicted"/>
<keyword evidence="4" id="KW-1185">Reference proteome</keyword>
<evidence type="ECO:0000256" key="2">
    <source>
        <dbReference type="SAM" id="MobiDB-lite"/>
    </source>
</evidence>
<dbReference type="SUPFAM" id="SSF63817">
    <property type="entry name" value="Sortase"/>
    <property type="match status" value="1"/>
</dbReference>
<evidence type="ECO:0000256" key="1">
    <source>
        <dbReference type="ARBA" id="ARBA00022801"/>
    </source>
</evidence>
<evidence type="ECO:0000313" key="3">
    <source>
        <dbReference type="EMBL" id="WUX35794.1"/>
    </source>
</evidence>
<reference evidence="3" key="1">
    <citation type="submission" date="2022-10" db="EMBL/GenBank/DDBJ databases">
        <title>The complete genomes of actinobacterial strains from the NBC collection.</title>
        <authorList>
            <person name="Joergensen T.S."/>
            <person name="Alvarez Arevalo M."/>
            <person name="Sterndorff E.B."/>
            <person name="Faurdal D."/>
            <person name="Vuksanovic O."/>
            <person name="Mourched A.-S."/>
            <person name="Charusanti P."/>
            <person name="Shaw S."/>
            <person name="Blin K."/>
            <person name="Weber T."/>
        </authorList>
    </citation>
    <scope>NUCLEOTIDE SEQUENCE</scope>
    <source>
        <strain evidence="3">NBC_01436</strain>
    </source>
</reference>
<feature type="region of interest" description="Disordered" evidence="2">
    <location>
        <begin position="1"/>
        <end position="25"/>
    </location>
</feature>
<evidence type="ECO:0000313" key="4">
    <source>
        <dbReference type="Proteomes" id="UP001431926"/>
    </source>
</evidence>
<dbReference type="CDD" id="cd05829">
    <property type="entry name" value="Sortase_F"/>
    <property type="match status" value="1"/>
</dbReference>